<dbReference type="PANTHER" id="PTHR48039">
    <property type="entry name" value="RNA-BINDING MOTIF PROTEIN 14B"/>
    <property type="match status" value="1"/>
</dbReference>
<dbReference type="Proteomes" id="UP000054324">
    <property type="component" value="Unassembled WGS sequence"/>
</dbReference>
<feature type="compositionally biased region" description="Basic residues" evidence="6">
    <location>
        <begin position="380"/>
        <end position="422"/>
    </location>
</feature>
<evidence type="ECO:0000256" key="3">
    <source>
        <dbReference type="ARBA" id="ARBA00022884"/>
    </source>
</evidence>
<accession>A0A074ZM20</accession>
<dbReference type="InterPro" id="IPR012677">
    <property type="entry name" value="Nucleotide-bd_a/b_plait_sf"/>
</dbReference>
<feature type="domain" description="RRM" evidence="7">
    <location>
        <begin position="228"/>
        <end position="320"/>
    </location>
</feature>
<keyword evidence="2" id="KW-0677">Repeat</keyword>
<evidence type="ECO:0000313" key="9">
    <source>
        <dbReference type="Proteomes" id="UP000054324"/>
    </source>
</evidence>
<evidence type="ECO:0000256" key="2">
    <source>
        <dbReference type="ARBA" id="ARBA00022737"/>
    </source>
</evidence>
<dbReference type="PROSITE" id="PS50102">
    <property type="entry name" value="RRM"/>
    <property type="match status" value="2"/>
</dbReference>
<dbReference type="GO" id="GO:0005730">
    <property type="term" value="C:nucleolus"/>
    <property type="evidence" value="ECO:0007669"/>
    <property type="project" value="TreeGrafter"/>
</dbReference>
<dbReference type="GO" id="GO:0003729">
    <property type="term" value="F:mRNA binding"/>
    <property type="evidence" value="ECO:0007669"/>
    <property type="project" value="TreeGrafter"/>
</dbReference>
<dbReference type="PANTHER" id="PTHR48039:SF5">
    <property type="entry name" value="RNA-BINDING PROTEIN 28"/>
    <property type="match status" value="1"/>
</dbReference>
<dbReference type="FunFam" id="3.30.70.330:FF:000182">
    <property type="entry name" value="RNA-binding motif protein 28"/>
    <property type="match status" value="1"/>
</dbReference>
<dbReference type="Pfam" id="PF00076">
    <property type="entry name" value="RRM_1"/>
    <property type="match status" value="1"/>
</dbReference>
<dbReference type="RefSeq" id="XP_009169442.1">
    <property type="nucleotide sequence ID" value="XM_009171178.1"/>
</dbReference>
<dbReference type="Gene3D" id="3.30.70.330">
    <property type="match status" value="2"/>
</dbReference>
<dbReference type="SMART" id="SM00360">
    <property type="entry name" value="RRM"/>
    <property type="match status" value="2"/>
</dbReference>
<sequence length="422" mass="47752">MPSDTHEGRTIFVRNLSFDVDNDKLYDFFADFGALEFAKVVKDPVTSHSRGTGFVKFTRAVDAACYPNLGVRWPNWLERKFTDRKSEVRTRPLPLDFPCLGLGNLAVSQPSCFLRVAWQLGAEMNAARFTLDNRTMHLSMAISREEVQQLKSTKNTTAESTDSNRPALNQADHLHQTGRNLHLARVGLIRPGTAAAEGLTAQDLAKREALLHEKKAKLKNPNIFISDLRLCLRNLPLTVTDEDLRQICADILSDKGKKRRITECRVMRNLQPGKQQFRSLGYAFVSCSTHADALKLLNALNNNPAVFKGQRRPIVEFSLENMLALEKKRRRAERCAAIQSKRLSGKTLANPANRPPPASMRSHKPNPGNRSNKQVSTRILPKRFGPKNRHRKRKGNSNAKKSTKPKGRISRKQKRLKQHMQK</sequence>
<evidence type="ECO:0000313" key="8">
    <source>
        <dbReference type="EMBL" id="KER26807.1"/>
    </source>
</evidence>
<dbReference type="GeneID" id="20320201"/>
<dbReference type="SUPFAM" id="SSF54928">
    <property type="entry name" value="RNA-binding domain, RBD"/>
    <property type="match status" value="2"/>
</dbReference>
<dbReference type="AlphaFoldDB" id="A0A074ZM20"/>
<proteinExistence type="predicted"/>
<evidence type="ECO:0000256" key="5">
    <source>
        <dbReference type="PROSITE-ProRule" id="PRU00176"/>
    </source>
</evidence>
<dbReference type="OrthoDB" id="3945418at2759"/>
<reference evidence="8 9" key="1">
    <citation type="submission" date="2013-11" db="EMBL/GenBank/DDBJ databases">
        <title>Opisthorchis viverrini - life in the bile duct.</title>
        <authorList>
            <person name="Young N.D."/>
            <person name="Nagarajan N."/>
            <person name="Lin S.J."/>
            <person name="Korhonen P.K."/>
            <person name="Jex A.R."/>
            <person name="Hall R.S."/>
            <person name="Safavi-Hemami H."/>
            <person name="Kaewkong W."/>
            <person name="Bertrand D."/>
            <person name="Gao S."/>
            <person name="Seet Q."/>
            <person name="Wongkham S."/>
            <person name="Teh B.T."/>
            <person name="Wongkham C."/>
            <person name="Intapan P.M."/>
            <person name="Maleewong W."/>
            <person name="Yang X."/>
            <person name="Hu M."/>
            <person name="Wang Z."/>
            <person name="Hofmann A."/>
            <person name="Sternberg P.W."/>
            <person name="Tan P."/>
            <person name="Wang J."/>
            <person name="Gasser R.B."/>
        </authorList>
    </citation>
    <scope>NUCLEOTIDE SEQUENCE [LARGE SCALE GENOMIC DNA]</scope>
</reference>
<dbReference type="EMBL" id="KL596738">
    <property type="protein sequence ID" value="KER26807.1"/>
    <property type="molecule type" value="Genomic_DNA"/>
</dbReference>
<organism evidence="8 9">
    <name type="scientific">Opisthorchis viverrini</name>
    <name type="common">Southeast Asian liver fluke</name>
    <dbReference type="NCBI Taxonomy" id="6198"/>
    <lineage>
        <taxon>Eukaryota</taxon>
        <taxon>Metazoa</taxon>
        <taxon>Spiralia</taxon>
        <taxon>Lophotrochozoa</taxon>
        <taxon>Platyhelminthes</taxon>
        <taxon>Trematoda</taxon>
        <taxon>Digenea</taxon>
        <taxon>Opisthorchiida</taxon>
        <taxon>Opisthorchiata</taxon>
        <taxon>Opisthorchiidae</taxon>
        <taxon>Opisthorchis</taxon>
    </lineage>
</organism>
<keyword evidence="9" id="KW-1185">Reference proteome</keyword>
<feature type="compositionally biased region" description="Polar residues" evidence="6">
    <location>
        <begin position="368"/>
        <end position="377"/>
    </location>
</feature>
<evidence type="ECO:0000256" key="4">
    <source>
        <dbReference type="ARBA" id="ARBA00023242"/>
    </source>
</evidence>
<evidence type="ECO:0000256" key="1">
    <source>
        <dbReference type="ARBA" id="ARBA00004123"/>
    </source>
</evidence>
<feature type="compositionally biased region" description="Polar residues" evidence="6">
    <location>
        <begin position="149"/>
        <end position="167"/>
    </location>
</feature>
<dbReference type="STRING" id="6198.A0A074ZM20"/>
<evidence type="ECO:0000256" key="6">
    <source>
        <dbReference type="SAM" id="MobiDB-lite"/>
    </source>
</evidence>
<dbReference type="InterPro" id="IPR000504">
    <property type="entry name" value="RRM_dom"/>
</dbReference>
<dbReference type="CTD" id="20320201"/>
<dbReference type="InterPro" id="IPR051945">
    <property type="entry name" value="RRM_MRD1_RNA_proc_ribogen"/>
</dbReference>
<feature type="region of interest" description="Disordered" evidence="6">
    <location>
        <begin position="338"/>
        <end position="422"/>
    </location>
</feature>
<feature type="region of interest" description="Disordered" evidence="6">
    <location>
        <begin position="148"/>
        <end position="167"/>
    </location>
</feature>
<comment type="subcellular location">
    <subcellularLocation>
        <location evidence="1">Nucleus</location>
    </subcellularLocation>
</comment>
<dbReference type="InterPro" id="IPR035979">
    <property type="entry name" value="RBD_domain_sf"/>
</dbReference>
<evidence type="ECO:0000259" key="7">
    <source>
        <dbReference type="PROSITE" id="PS50102"/>
    </source>
</evidence>
<keyword evidence="4" id="KW-0539">Nucleus</keyword>
<dbReference type="KEGG" id="ovi:T265_06019"/>
<gene>
    <name evidence="8" type="ORF">T265_06019</name>
</gene>
<name>A0A074ZM20_OPIVI</name>
<feature type="domain" description="RRM" evidence="7">
    <location>
        <begin position="9"/>
        <end position="63"/>
    </location>
</feature>
<keyword evidence="3 5" id="KW-0694">RNA-binding</keyword>
<protein>
    <recommendedName>
        <fullName evidence="7">RRM domain-containing protein</fullName>
    </recommendedName>
</protein>